<dbReference type="HOGENOM" id="CLU_010194_2_1_3"/>
<reference evidence="4" key="1">
    <citation type="submission" date="2009-01" db="EMBL/GenBank/DDBJ databases">
        <title>Complete sequence of chromosome Cyanothece sp. PCC 7425.</title>
        <authorList>
            <consortium name="US DOE Joint Genome Institute"/>
            <person name="Lucas S."/>
            <person name="Copeland A."/>
            <person name="Lapidus A."/>
            <person name="Glavina del Rio T."/>
            <person name="Dalin E."/>
            <person name="Tice H."/>
            <person name="Bruce D."/>
            <person name="Goodwin L."/>
            <person name="Pitluck S."/>
            <person name="Sims D."/>
            <person name="Meineke L."/>
            <person name="Brettin T."/>
            <person name="Detter J.C."/>
            <person name="Han C."/>
            <person name="Larimer F."/>
            <person name="Land M."/>
            <person name="Hauser L."/>
            <person name="Kyrpides N."/>
            <person name="Ovchinnikova G."/>
            <person name="Liberton M."/>
            <person name="Stoeckel J."/>
            <person name="Banerjee A."/>
            <person name="Singh A."/>
            <person name="Page L."/>
            <person name="Sato H."/>
            <person name="Zhao L."/>
            <person name="Sherman L."/>
            <person name="Pakrasi H."/>
            <person name="Richardson P."/>
        </authorList>
    </citation>
    <scope>NUCLEOTIDE SEQUENCE</scope>
    <source>
        <strain evidence="4">PCC 7425</strain>
    </source>
</reference>
<feature type="domain" description="Ketoreductase" evidence="3">
    <location>
        <begin position="9"/>
        <end position="194"/>
    </location>
</feature>
<dbReference type="InterPro" id="IPR020904">
    <property type="entry name" value="Sc_DH/Rdtase_CS"/>
</dbReference>
<dbReference type="CDD" id="cd05360">
    <property type="entry name" value="SDR_c3"/>
    <property type="match status" value="1"/>
</dbReference>
<dbReference type="eggNOG" id="COG1028">
    <property type="taxonomic scope" value="Bacteria"/>
</dbReference>
<dbReference type="InterPro" id="IPR036291">
    <property type="entry name" value="NAD(P)-bd_dom_sf"/>
</dbReference>
<name>B8HU50_CYAP4</name>
<protein>
    <submittedName>
        <fullName evidence="4">Short-chain dehydrogenase/reductase SDR</fullName>
    </submittedName>
</protein>
<dbReference type="Gene3D" id="3.40.50.720">
    <property type="entry name" value="NAD(P)-binding Rossmann-like Domain"/>
    <property type="match status" value="1"/>
</dbReference>
<proteinExistence type="inferred from homology"/>
<dbReference type="PROSITE" id="PS00061">
    <property type="entry name" value="ADH_SHORT"/>
    <property type="match status" value="1"/>
</dbReference>
<dbReference type="GO" id="GO:0016491">
    <property type="term" value="F:oxidoreductase activity"/>
    <property type="evidence" value="ECO:0007669"/>
    <property type="project" value="UniProtKB-KW"/>
</dbReference>
<dbReference type="OrthoDB" id="9775296at2"/>
<dbReference type="Pfam" id="PF00106">
    <property type="entry name" value="adh_short"/>
    <property type="match status" value="1"/>
</dbReference>
<sequence length="336" mass="36009">MQLKPIEQQVVTIVGASSGIGREAAYRFAKKGAKVVVAARSQPGLDSLVEEIRQQGGDAIAVVADVADFQQVQAIASRTVAHYGRLDTWVHAAATGMFAPFETITPDEFKRVIEVSLMGQVYGAMVAVPLLKQSGGGALIHVSSVEGIRALPLQSPYGTAKHGVEGFLEALRVELMHEQSPISVTSVKPAVINTPFYNHGKTKLGVKPTGIPPYYQPELVVEAILYAAEHPTRDFVVGDVGKVLDVLQRLSPALVDQLLLLIGFTGQRTNEPKAEDAPNNLYTPMTEDNRVRGDFSKLAVPSVSDWFDRHPPVKWGTVAAGLVALTAGLVGTSQQS</sequence>
<evidence type="ECO:0000259" key="3">
    <source>
        <dbReference type="SMART" id="SM00822"/>
    </source>
</evidence>
<gene>
    <name evidence="4" type="ordered locus">Cyan7425_0579</name>
</gene>
<dbReference type="PANTHER" id="PTHR43391:SF82">
    <property type="entry name" value="OXIDOREDUCTASE SADH-RELATED"/>
    <property type="match status" value="1"/>
</dbReference>
<keyword evidence="2" id="KW-0560">Oxidoreductase</keyword>
<evidence type="ECO:0000256" key="2">
    <source>
        <dbReference type="ARBA" id="ARBA00023002"/>
    </source>
</evidence>
<comment type="similarity">
    <text evidence="1">Belongs to the short-chain dehydrogenases/reductases (SDR) family.</text>
</comment>
<dbReference type="InterPro" id="IPR057326">
    <property type="entry name" value="KR_dom"/>
</dbReference>
<dbReference type="AlphaFoldDB" id="B8HU50"/>
<dbReference type="NCBIfam" id="NF005495">
    <property type="entry name" value="PRK07109.1"/>
    <property type="match status" value="1"/>
</dbReference>
<dbReference type="PRINTS" id="PR00081">
    <property type="entry name" value="GDHRDH"/>
</dbReference>
<dbReference type="STRING" id="395961.Cyan7425_0579"/>
<dbReference type="KEGG" id="cyn:Cyan7425_0579"/>
<dbReference type="PANTHER" id="PTHR43391">
    <property type="entry name" value="RETINOL DEHYDROGENASE-RELATED"/>
    <property type="match status" value="1"/>
</dbReference>
<evidence type="ECO:0000313" key="4">
    <source>
        <dbReference type="EMBL" id="ACL42970.1"/>
    </source>
</evidence>
<dbReference type="SMART" id="SM00822">
    <property type="entry name" value="PKS_KR"/>
    <property type="match status" value="1"/>
</dbReference>
<dbReference type="SUPFAM" id="SSF51735">
    <property type="entry name" value="NAD(P)-binding Rossmann-fold domains"/>
    <property type="match status" value="1"/>
</dbReference>
<dbReference type="InterPro" id="IPR002347">
    <property type="entry name" value="SDR_fam"/>
</dbReference>
<dbReference type="EMBL" id="CP001344">
    <property type="protein sequence ID" value="ACL42970.1"/>
    <property type="molecule type" value="Genomic_DNA"/>
</dbReference>
<accession>B8HU50</accession>
<organism evidence="4">
    <name type="scientific">Cyanothece sp. (strain PCC 7425 / ATCC 29141)</name>
    <dbReference type="NCBI Taxonomy" id="395961"/>
    <lineage>
        <taxon>Bacteria</taxon>
        <taxon>Bacillati</taxon>
        <taxon>Cyanobacteriota</taxon>
        <taxon>Cyanophyceae</taxon>
        <taxon>Gomontiellales</taxon>
        <taxon>Cyanothecaceae</taxon>
        <taxon>Cyanothece</taxon>
    </lineage>
</organism>
<evidence type="ECO:0000256" key="1">
    <source>
        <dbReference type="ARBA" id="ARBA00006484"/>
    </source>
</evidence>